<dbReference type="OrthoDB" id="8550465at2"/>
<keyword evidence="2" id="KW-0479">Metal-binding</keyword>
<dbReference type="EMBL" id="QNRQ01000011">
    <property type="protein sequence ID" value="RBP36772.1"/>
    <property type="molecule type" value="Genomic_DNA"/>
</dbReference>
<organism evidence="4 5">
    <name type="scientific">Eoetvoesiella caeni</name>
    <dbReference type="NCBI Taxonomy" id="645616"/>
    <lineage>
        <taxon>Bacteria</taxon>
        <taxon>Pseudomonadati</taxon>
        <taxon>Pseudomonadota</taxon>
        <taxon>Betaproteobacteria</taxon>
        <taxon>Burkholderiales</taxon>
        <taxon>Alcaligenaceae</taxon>
        <taxon>Eoetvoesiella</taxon>
    </lineage>
</organism>
<dbReference type="InterPro" id="IPR036249">
    <property type="entry name" value="Thioredoxin-like_sf"/>
</dbReference>
<proteinExistence type="inferred from homology"/>
<comment type="similarity">
    <text evidence="1">Belongs to the SCO1/2 family.</text>
</comment>
<evidence type="ECO:0000313" key="5">
    <source>
        <dbReference type="Proteomes" id="UP000253628"/>
    </source>
</evidence>
<gene>
    <name evidence="4" type="ORF">DFR37_11180</name>
</gene>
<keyword evidence="2" id="KW-0186">Copper</keyword>
<comment type="caution">
    <text evidence="4">The sequence shown here is derived from an EMBL/GenBank/DDBJ whole genome shotgun (WGS) entry which is preliminary data.</text>
</comment>
<dbReference type="RefSeq" id="WP_113934471.1">
    <property type="nucleotide sequence ID" value="NZ_JACCEU010000003.1"/>
</dbReference>
<reference evidence="4 5" key="1">
    <citation type="submission" date="2018-06" db="EMBL/GenBank/DDBJ databases">
        <title>Genomic Encyclopedia of Type Strains, Phase IV (KMG-IV): sequencing the most valuable type-strain genomes for metagenomic binning, comparative biology and taxonomic classification.</title>
        <authorList>
            <person name="Goeker M."/>
        </authorList>
    </citation>
    <scope>NUCLEOTIDE SEQUENCE [LARGE SCALE GENOMIC DNA]</scope>
    <source>
        <strain evidence="4 5">DSM 25520</strain>
    </source>
</reference>
<feature type="binding site" evidence="2">
    <location>
        <position position="89"/>
    </location>
    <ligand>
        <name>Cu cation</name>
        <dbReference type="ChEBI" id="CHEBI:23378"/>
    </ligand>
</feature>
<feature type="disulfide bond" description="Redox-active" evidence="3">
    <location>
        <begin position="85"/>
        <end position="89"/>
    </location>
</feature>
<evidence type="ECO:0000256" key="2">
    <source>
        <dbReference type="PIRSR" id="PIRSR603782-1"/>
    </source>
</evidence>
<dbReference type="Proteomes" id="UP000253628">
    <property type="component" value="Unassembled WGS sequence"/>
</dbReference>
<accession>A0A366H451</accession>
<keyword evidence="3" id="KW-1015">Disulfide bond</keyword>
<dbReference type="Gene3D" id="3.40.30.10">
    <property type="entry name" value="Glutaredoxin"/>
    <property type="match status" value="1"/>
</dbReference>
<dbReference type="InterPro" id="IPR003782">
    <property type="entry name" value="SCO1/SenC"/>
</dbReference>
<protein>
    <submittedName>
        <fullName evidence="4">Protein SCO1/2</fullName>
    </submittedName>
</protein>
<evidence type="ECO:0000256" key="1">
    <source>
        <dbReference type="ARBA" id="ARBA00010996"/>
    </source>
</evidence>
<dbReference type="CDD" id="cd02968">
    <property type="entry name" value="SCO"/>
    <property type="match status" value="1"/>
</dbReference>
<evidence type="ECO:0000256" key="3">
    <source>
        <dbReference type="PIRSR" id="PIRSR603782-2"/>
    </source>
</evidence>
<name>A0A366H451_9BURK</name>
<evidence type="ECO:0000313" key="4">
    <source>
        <dbReference type="EMBL" id="RBP36772.1"/>
    </source>
</evidence>
<dbReference type="GO" id="GO:0046872">
    <property type="term" value="F:metal ion binding"/>
    <property type="evidence" value="ECO:0007669"/>
    <property type="project" value="UniProtKB-KW"/>
</dbReference>
<dbReference type="AlphaFoldDB" id="A0A366H451"/>
<sequence length="210" mass="22792">MNRSAAATSAAILLMLLLAFFAFDRVTRGFAAVTSDQVRRIDLQQSPRALPALALVDQAGHDLSLADYGGASPYTTFVSLAYMRCQTVCRTSASGLAFMQQQIRDLGLKGQVRLLTLSFDPGNDTPQVMQNHARSVGADAAIWRTATLRDPRDLAALLELFGIVVIPDGLGGYSHNSALFAVDKQGRLARAYDTDRPDLALVDYLRSTEQ</sequence>
<dbReference type="Pfam" id="PF02630">
    <property type="entry name" value="SCO1-SenC"/>
    <property type="match status" value="1"/>
</dbReference>
<keyword evidence="5" id="KW-1185">Reference proteome</keyword>
<dbReference type="SUPFAM" id="SSF52833">
    <property type="entry name" value="Thioredoxin-like"/>
    <property type="match status" value="1"/>
</dbReference>
<feature type="binding site" evidence="2">
    <location>
        <position position="85"/>
    </location>
    <ligand>
        <name>Cu cation</name>
        <dbReference type="ChEBI" id="CHEBI:23378"/>
    </ligand>
</feature>